<comment type="similarity">
    <text evidence="1 5">Belongs to the acetyltransferase family. RimI subfamily.</text>
</comment>
<reference evidence="7 8" key="1">
    <citation type="submission" date="2021-10" db="EMBL/GenBank/DDBJ databases">
        <title>Anaerobic single-cell dispensing facilitates the cultivation of human gut bacteria.</title>
        <authorList>
            <person name="Afrizal A."/>
        </authorList>
    </citation>
    <scope>NUCLEOTIDE SEQUENCE [LARGE SCALE GENOMIC DNA]</scope>
    <source>
        <strain evidence="7 8">CLA-AA-H277</strain>
    </source>
</reference>
<evidence type="ECO:0000259" key="6">
    <source>
        <dbReference type="PROSITE" id="PS51186"/>
    </source>
</evidence>
<dbReference type="AlphaFoldDB" id="A0AAE3DSV3"/>
<evidence type="ECO:0000256" key="5">
    <source>
        <dbReference type="RuleBase" id="RU363094"/>
    </source>
</evidence>
<gene>
    <name evidence="7" type="primary">rimI</name>
    <name evidence="7" type="ORF">LKD71_09030</name>
</gene>
<evidence type="ECO:0000313" key="7">
    <source>
        <dbReference type="EMBL" id="MCC2189946.1"/>
    </source>
</evidence>
<dbReference type="Proteomes" id="UP001197875">
    <property type="component" value="Unassembled WGS sequence"/>
</dbReference>
<dbReference type="SUPFAM" id="SSF55729">
    <property type="entry name" value="Acyl-CoA N-acyltransferases (Nat)"/>
    <property type="match status" value="1"/>
</dbReference>
<evidence type="ECO:0000313" key="8">
    <source>
        <dbReference type="Proteomes" id="UP001197875"/>
    </source>
</evidence>
<keyword evidence="7" id="KW-0689">Ribosomal protein</keyword>
<comment type="subcellular location">
    <subcellularLocation>
        <location evidence="5">Cytoplasm</location>
    </subcellularLocation>
</comment>
<dbReference type="InterPro" id="IPR016181">
    <property type="entry name" value="Acyl_CoA_acyltransferase"/>
</dbReference>
<dbReference type="InterPro" id="IPR000182">
    <property type="entry name" value="GNAT_dom"/>
</dbReference>
<dbReference type="GO" id="GO:0005737">
    <property type="term" value="C:cytoplasm"/>
    <property type="evidence" value="ECO:0007669"/>
    <property type="project" value="UniProtKB-SubCell"/>
</dbReference>
<dbReference type="NCBIfam" id="TIGR01575">
    <property type="entry name" value="rimI"/>
    <property type="match status" value="1"/>
</dbReference>
<dbReference type="Gene3D" id="3.40.630.30">
    <property type="match status" value="1"/>
</dbReference>
<evidence type="ECO:0000256" key="3">
    <source>
        <dbReference type="ARBA" id="ARBA00022679"/>
    </source>
</evidence>
<feature type="domain" description="N-acetyltransferase" evidence="6">
    <location>
        <begin position="2"/>
        <end position="140"/>
    </location>
</feature>
<protein>
    <recommendedName>
        <fullName evidence="5">[Ribosomal protein bS18]-alanine N-acetyltransferase</fullName>
        <ecNumber evidence="5">2.3.1.266</ecNumber>
    </recommendedName>
</protein>
<comment type="catalytic activity">
    <reaction evidence="5">
        <text>N-terminal L-alanyl-[ribosomal protein bS18] + acetyl-CoA = N-terminal N(alpha)-acetyl-L-alanyl-[ribosomal protein bS18] + CoA + H(+)</text>
        <dbReference type="Rhea" id="RHEA:43756"/>
        <dbReference type="Rhea" id="RHEA-COMP:10676"/>
        <dbReference type="Rhea" id="RHEA-COMP:10677"/>
        <dbReference type="ChEBI" id="CHEBI:15378"/>
        <dbReference type="ChEBI" id="CHEBI:57287"/>
        <dbReference type="ChEBI" id="CHEBI:57288"/>
        <dbReference type="ChEBI" id="CHEBI:64718"/>
        <dbReference type="ChEBI" id="CHEBI:83683"/>
        <dbReference type="EC" id="2.3.1.266"/>
    </reaction>
</comment>
<keyword evidence="2 5" id="KW-0963">Cytoplasm</keyword>
<dbReference type="EMBL" id="JAJEPR010000012">
    <property type="protein sequence ID" value="MCC2189946.1"/>
    <property type="molecule type" value="Genomic_DNA"/>
</dbReference>
<keyword evidence="4 7" id="KW-0012">Acyltransferase</keyword>
<evidence type="ECO:0000256" key="2">
    <source>
        <dbReference type="ARBA" id="ARBA00022490"/>
    </source>
</evidence>
<dbReference type="PANTHER" id="PTHR43420">
    <property type="entry name" value="ACETYLTRANSFERASE"/>
    <property type="match status" value="1"/>
</dbReference>
<dbReference type="InterPro" id="IPR050680">
    <property type="entry name" value="YpeA/RimI_acetyltransf"/>
</dbReference>
<keyword evidence="8" id="KW-1185">Reference proteome</keyword>
<evidence type="ECO:0000256" key="4">
    <source>
        <dbReference type="ARBA" id="ARBA00023315"/>
    </source>
</evidence>
<comment type="function">
    <text evidence="5">Acetylates the N-terminal alanine of ribosomal protein bS18.</text>
</comment>
<keyword evidence="7" id="KW-0687">Ribonucleoprotein</keyword>
<comment type="caution">
    <text evidence="7">The sequence shown here is derived from an EMBL/GenBank/DDBJ whole genome shotgun (WGS) entry which is preliminary data.</text>
</comment>
<dbReference type="PROSITE" id="PS51186">
    <property type="entry name" value="GNAT"/>
    <property type="match status" value="1"/>
</dbReference>
<dbReference type="Pfam" id="PF00583">
    <property type="entry name" value="Acetyltransf_1"/>
    <property type="match status" value="1"/>
</dbReference>
<sequence>MLTLHPMKEKDLPQVAAIEASIFSQPWSEKGFLDALHQKAAFYLVAAEEEKILGYCGFYQSFDEADITNVAVRESERGRGMARAMLTELLKEGKNRGVAHFTLEVRVSNAPAIHLYEKLGFTSAGIRKNFYDCPKEDAMIMWRHEALD</sequence>
<evidence type="ECO:0000256" key="1">
    <source>
        <dbReference type="ARBA" id="ARBA00005395"/>
    </source>
</evidence>
<dbReference type="PANTHER" id="PTHR43420:SF44">
    <property type="entry name" value="ACETYLTRANSFERASE YPEA"/>
    <property type="match status" value="1"/>
</dbReference>
<name>A0AAE3DSV3_9FIRM</name>
<keyword evidence="3 7" id="KW-0808">Transferase</keyword>
<dbReference type="GO" id="GO:0008999">
    <property type="term" value="F:protein-N-terminal-alanine acetyltransferase activity"/>
    <property type="evidence" value="ECO:0007669"/>
    <property type="project" value="UniProtKB-EC"/>
</dbReference>
<dbReference type="CDD" id="cd04301">
    <property type="entry name" value="NAT_SF"/>
    <property type="match status" value="1"/>
</dbReference>
<accession>A0AAE3DSV3</accession>
<dbReference type="RefSeq" id="WP_227615153.1">
    <property type="nucleotide sequence ID" value="NZ_JAJEPR010000012.1"/>
</dbReference>
<dbReference type="EC" id="2.3.1.266" evidence="5"/>
<dbReference type="GO" id="GO:0005840">
    <property type="term" value="C:ribosome"/>
    <property type="evidence" value="ECO:0007669"/>
    <property type="project" value="UniProtKB-KW"/>
</dbReference>
<dbReference type="InterPro" id="IPR006464">
    <property type="entry name" value="AcTrfase_RimI/Ard1"/>
</dbReference>
<organism evidence="7 8">
    <name type="scientific">Fusicatenibacter faecihominis</name>
    <dbReference type="NCBI Taxonomy" id="2881276"/>
    <lineage>
        <taxon>Bacteria</taxon>
        <taxon>Bacillati</taxon>
        <taxon>Bacillota</taxon>
        <taxon>Clostridia</taxon>
        <taxon>Lachnospirales</taxon>
        <taxon>Lachnospiraceae</taxon>
        <taxon>Fusicatenibacter</taxon>
    </lineage>
</organism>
<proteinExistence type="inferred from homology"/>